<feature type="binding site" evidence="18">
    <location>
        <position position="365"/>
    </location>
    <ligand>
        <name>acetyl-CoA</name>
        <dbReference type="ChEBI" id="CHEBI:57288"/>
    </ligand>
</feature>
<dbReference type="SUPFAM" id="SSF53448">
    <property type="entry name" value="Nucleotide-diphospho-sugar transferases"/>
    <property type="match status" value="1"/>
</dbReference>
<dbReference type="UniPathway" id="UPA00973"/>
<dbReference type="SUPFAM" id="SSF51161">
    <property type="entry name" value="Trimeric LpxA-like enzymes"/>
    <property type="match status" value="1"/>
</dbReference>
<dbReference type="KEGG" id="thd:BHV28_14400"/>
<keyword evidence="11 18" id="KW-0573">Peptidoglycan synthesis</keyword>
<feature type="binding site" evidence="18">
    <location>
        <begin position="371"/>
        <end position="372"/>
    </location>
    <ligand>
        <name>acetyl-CoA</name>
        <dbReference type="ChEBI" id="CHEBI:57288"/>
    </ligand>
</feature>
<comment type="function">
    <text evidence="17 18">Catalyzes the last two sequential reactions in the de novo biosynthetic pathway for UDP-N-acetylglucosamine (UDP-GlcNAc). The C-terminal domain catalyzes the transfer of acetyl group from acetyl coenzyme A to glucosamine-1-phosphate (GlcN-1-P) to produce N-acetylglucosamine-1-phosphate (GlcNAc-1-P), which is converted into UDP-GlcNAc by the transfer of uridine 5-monophosphate (from uridine 5-triphosphate), a reaction catalyzed by the N-terminal domain.</text>
</comment>
<dbReference type="InterPro" id="IPR050065">
    <property type="entry name" value="GlmU-like"/>
</dbReference>
<dbReference type="InterPro" id="IPR025877">
    <property type="entry name" value="MobA-like_NTP_Trfase"/>
</dbReference>
<comment type="subcellular location">
    <subcellularLocation>
        <location evidence="1 18">Cytoplasm</location>
    </subcellularLocation>
</comment>
<dbReference type="InterPro" id="IPR011004">
    <property type="entry name" value="Trimer_LpxA-like_sf"/>
</dbReference>
<evidence type="ECO:0000313" key="20">
    <source>
        <dbReference type="EMBL" id="AQS42123.1"/>
    </source>
</evidence>
<evidence type="ECO:0000256" key="9">
    <source>
        <dbReference type="ARBA" id="ARBA00022842"/>
    </source>
</evidence>
<dbReference type="EC" id="2.7.7.23" evidence="18"/>
<feature type="domain" description="MobA-like NTP transferase" evidence="19">
    <location>
        <begin position="7"/>
        <end position="134"/>
    </location>
</feature>
<reference evidence="20 21" key="1">
    <citation type="journal article" date="2010" name="Science">
        <title>Genomic comparison of the ants Camponotus floridanus and Harpegnathos saltator.</title>
        <authorList>
            <person name="Bonasio R."/>
            <person name="Zhang G."/>
            <person name="Ye C."/>
            <person name="Mutti N.S."/>
            <person name="Fang X."/>
            <person name="Qin N."/>
            <person name="Donahue G."/>
            <person name="Yang P."/>
            <person name="Li Q."/>
            <person name="Li C."/>
            <person name="Zhang P."/>
            <person name="Huang Z."/>
            <person name="Berger S.L."/>
            <person name="Reinberg D."/>
            <person name="Wang J."/>
            <person name="Liebig J."/>
        </authorList>
    </citation>
    <scope>NUCLEOTIDE SEQUENCE [LARGE SCALE GENOMIC DNA]</scope>
    <source>
        <strain evidence="20 21">Hsal</strain>
    </source>
</reference>
<evidence type="ECO:0000259" key="19">
    <source>
        <dbReference type="Pfam" id="PF12804"/>
    </source>
</evidence>
<feature type="binding site" evidence="18">
    <location>
        <position position="157"/>
    </location>
    <ligand>
        <name>UDP-N-acetyl-alpha-D-glucosamine</name>
        <dbReference type="ChEBI" id="CHEBI:57705"/>
    </ligand>
</feature>
<dbReference type="GO" id="GO:0009245">
    <property type="term" value="P:lipid A biosynthetic process"/>
    <property type="evidence" value="ECO:0007669"/>
    <property type="project" value="UniProtKB-UniRule"/>
</dbReference>
<comment type="subunit">
    <text evidence="18">Homotrimer.</text>
</comment>
<dbReference type="PANTHER" id="PTHR43584:SF3">
    <property type="entry name" value="BIFUNCTIONAL PROTEIN GLMU"/>
    <property type="match status" value="1"/>
</dbReference>
<dbReference type="GO" id="GO:0000287">
    <property type="term" value="F:magnesium ion binding"/>
    <property type="evidence" value="ECO:0007669"/>
    <property type="project" value="UniProtKB-UniRule"/>
</dbReference>
<feature type="binding site" evidence="18">
    <location>
        <position position="362"/>
    </location>
    <ligand>
        <name>UDP-N-acetyl-alpha-D-glucosamine</name>
        <dbReference type="ChEBI" id="CHEBI:57705"/>
    </ligand>
</feature>
<reference evidence="20 21" key="2">
    <citation type="journal article" date="2016" name="Sci. Rep.">
        <title>The genome of Rhizobiales bacteria in predatory ants reveals urease gene functions but no genes for nitrogen fixation.</title>
        <authorList>
            <person name="Neuvonen M.M."/>
            <person name="Tamarit D."/>
            <person name="Naslund K."/>
            <person name="Liebig J."/>
            <person name="Feldhaar H."/>
            <person name="Moran N.A."/>
            <person name="Guy L."/>
            <person name="Andersson S.G."/>
        </authorList>
    </citation>
    <scope>NUCLEOTIDE SEQUENCE [LARGE SCALE GENOMIC DNA]</scope>
    <source>
        <strain evidence="20 21">Hsal</strain>
    </source>
</reference>
<keyword evidence="12 18" id="KW-0511">Multifunctional enzyme</keyword>
<comment type="similarity">
    <text evidence="2 18">In the C-terminal section; belongs to the transferase hexapeptide repeat family.</text>
</comment>
<dbReference type="Pfam" id="PF12804">
    <property type="entry name" value="NTP_transf_3"/>
    <property type="match status" value="1"/>
</dbReference>
<feature type="binding site" evidence="18">
    <location>
        <position position="408"/>
    </location>
    <ligand>
        <name>acetyl-CoA</name>
        <dbReference type="ChEBI" id="CHEBI:57288"/>
    </ligand>
</feature>
<evidence type="ECO:0000256" key="18">
    <source>
        <dbReference type="HAMAP-Rule" id="MF_01631"/>
    </source>
</evidence>
<dbReference type="GO" id="GO:0006048">
    <property type="term" value="P:UDP-N-acetylglucosamine biosynthetic process"/>
    <property type="evidence" value="ECO:0007669"/>
    <property type="project" value="UniProtKB-UniPathway"/>
</dbReference>
<gene>
    <name evidence="18 20" type="primary">glmU</name>
    <name evidence="20" type="ORF">BHV28_14400</name>
</gene>
<keyword evidence="14 18" id="KW-0961">Cell wall biogenesis/degradation</keyword>
<feature type="binding site" evidence="18">
    <location>
        <position position="77"/>
    </location>
    <ligand>
        <name>UDP-N-acetyl-alpha-D-glucosamine</name>
        <dbReference type="ChEBI" id="CHEBI:57705"/>
    </ligand>
</feature>
<comment type="pathway">
    <text evidence="18">Nucleotide-sugar biosynthesis; UDP-N-acetyl-alpha-D-glucosamine biosynthesis; N-acetyl-alpha-D-glucosamine 1-phosphate from alpha-D-glucosamine 6-phosphate (route II): step 2/2.</text>
</comment>
<dbReference type="GO" id="GO:0016020">
    <property type="term" value="C:membrane"/>
    <property type="evidence" value="ECO:0007669"/>
    <property type="project" value="GOC"/>
</dbReference>
<keyword evidence="9 18" id="KW-0460">Magnesium</keyword>
<proteinExistence type="inferred from homology"/>
<evidence type="ECO:0000256" key="10">
    <source>
        <dbReference type="ARBA" id="ARBA00022960"/>
    </source>
</evidence>
<dbReference type="GO" id="GO:0005737">
    <property type="term" value="C:cytoplasm"/>
    <property type="evidence" value="ECO:0007669"/>
    <property type="project" value="UniProtKB-SubCell"/>
</dbReference>
<dbReference type="InterPro" id="IPR038009">
    <property type="entry name" value="GlmU_C_LbH"/>
</dbReference>
<dbReference type="PROSITE" id="PS00101">
    <property type="entry name" value="HEXAPEP_TRANSFERASES"/>
    <property type="match status" value="1"/>
</dbReference>
<evidence type="ECO:0000313" key="21">
    <source>
        <dbReference type="Proteomes" id="UP000188912"/>
    </source>
</evidence>
<keyword evidence="10 18" id="KW-0133">Cell shape</keyword>
<dbReference type="EMBL" id="CP017315">
    <property type="protein sequence ID" value="AQS42123.1"/>
    <property type="molecule type" value="Genomic_DNA"/>
</dbReference>
<dbReference type="GO" id="GO:0000902">
    <property type="term" value="P:cell morphogenesis"/>
    <property type="evidence" value="ECO:0007669"/>
    <property type="project" value="UniProtKB-UniRule"/>
</dbReference>
<evidence type="ECO:0000256" key="13">
    <source>
        <dbReference type="ARBA" id="ARBA00023315"/>
    </source>
</evidence>
<dbReference type="UniPathway" id="UPA00113">
    <property type="reaction ID" value="UER00532"/>
</dbReference>
<comment type="similarity">
    <text evidence="3 18">In the N-terminal section; belongs to the N-acetylglucosamine-1-phosphate uridyltransferase family.</text>
</comment>
<feature type="binding site" evidence="18">
    <location>
        <position position="351"/>
    </location>
    <ligand>
        <name>UDP-N-acetyl-alpha-D-glucosamine</name>
        <dbReference type="ChEBI" id="CHEBI:57705"/>
    </ligand>
</feature>
<feature type="region of interest" description="Pyrophosphorylase" evidence="18">
    <location>
        <begin position="1"/>
        <end position="231"/>
    </location>
</feature>
<dbReference type="InterPro" id="IPR005882">
    <property type="entry name" value="Bifunctional_GlmU"/>
</dbReference>
<keyword evidence="5 18" id="KW-0808">Transferase</keyword>
<feature type="binding site" evidence="18">
    <location>
        <position position="336"/>
    </location>
    <ligand>
        <name>UDP-N-acetyl-alpha-D-glucosamine</name>
        <dbReference type="ChEBI" id="CHEBI:57705"/>
    </ligand>
</feature>
<dbReference type="Gene3D" id="2.160.10.10">
    <property type="entry name" value="Hexapeptide repeat proteins"/>
    <property type="match status" value="1"/>
</dbReference>
<dbReference type="GO" id="GO:0008360">
    <property type="term" value="P:regulation of cell shape"/>
    <property type="evidence" value="ECO:0007669"/>
    <property type="project" value="UniProtKB-KW"/>
</dbReference>
<feature type="binding site" evidence="18">
    <location>
        <position position="143"/>
    </location>
    <ligand>
        <name>UDP-N-acetyl-alpha-D-glucosamine</name>
        <dbReference type="ChEBI" id="CHEBI:57705"/>
    </ligand>
</feature>
<dbReference type="NCBIfam" id="TIGR01173">
    <property type="entry name" value="glmU"/>
    <property type="match status" value="1"/>
</dbReference>
<dbReference type="GO" id="GO:0003977">
    <property type="term" value="F:UDP-N-acetylglucosamine diphosphorylase activity"/>
    <property type="evidence" value="ECO:0007669"/>
    <property type="project" value="UniProtKB-UniRule"/>
</dbReference>
<comment type="catalytic activity">
    <reaction evidence="15 18">
        <text>alpha-D-glucosamine 1-phosphate + acetyl-CoA = N-acetyl-alpha-D-glucosamine 1-phosphate + CoA + H(+)</text>
        <dbReference type="Rhea" id="RHEA:13725"/>
        <dbReference type="ChEBI" id="CHEBI:15378"/>
        <dbReference type="ChEBI" id="CHEBI:57287"/>
        <dbReference type="ChEBI" id="CHEBI:57288"/>
        <dbReference type="ChEBI" id="CHEBI:57776"/>
        <dbReference type="ChEBI" id="CHEBI:58516"/>
        <dbReference type="EC" id="2.3.1.157"/>
    </reaction>
</comment>
<dbReference type="EC" id="2.3.1.157" evidence="18"/>
<accession>A0A1U9JW93</accession>
<comment type="caution">
    <text evidence="18">Lacks conserved residue(s) required for the propagation of feature annotation.</text>
</comment>
<evidence type="ECO:0000256" key="15">
    <source>
        <dbReference type="ARBA" id="ARBA00048247"/>
    </source>
</evidence>
<protein>
    <recommendedName>
        <fullName evidence="18">Bifunctional protein GlmU</fullName>
    </recommendedName>
    <domain>
        <recommendedName>
            <fullName evidence="18">UDP-N-acetylglucosamine pyrophosphorylase</fullName>
            <ecNumber evidence="18">2.7.7.23</ecNumber>
        </recommendedName>
        <alternativeName>
            <fullName evidence="18">N-acetylglucosamine-1-phosphate uridyltransferase</fullName>
        </alternativeName>
    </domain>
    <domain>
        <recommendedName>
            <fullName evidence="18">Glucosamine-1-phosphate N-acetyltransferase</fullName>
            <ecNumber evidence="18">2.3.1.157</ecNumber>
        </recommendedName>
    </domain>
</protein>
<evidence type="ECO:0000256" key="3">
    <source>
        <dbReference type="ARBA" id="ARBA00007947"/>
    </source>
</evidence>
<keyword evidence="13 18" id="KW-0012">Acyltransferase</keyword>
<feature type="binding site" evidence="18">
    <location>
        <position position="425"/>
    </location>
    <ligand>
        <name>acetyl-CoA</name>
        <dbReference type="ChEBI" id="CHEBI:57288"/>
    </ligand>
</feature>
<dbReference type="Gene3D" id="3.90.550.10">
    <property type="entry name" value="Spore Coat Polysaccharide Biosynthesis Protein SpsA, Chain A"/>
    <property type="match status" value="1"/>
</dbReference>
<dbReference type="InterPro" id="IPR018357">
    <property type="entry name" value="Hexapep_transf_CS"/>
</dbReference>
<evidence type="ECO:0000256" key="7">
    <source>
        <dbReference type="ARBA" id="ARBA00022723"/>
    </source>
</evidence>
<dbReference type="GO" id="GO:0071555">
    <property type="term" value="P:cell wall organization"/>
    <property type="evidence" value="ECO:0007669"/>
    <property type="project" value="UniProtKB-KW"/>
</dbReference>
<dbReference type="HAMAP" id="MF_01631">
    <property type="entry name" value="GlmU"/>
    <property type="match status" value="1"/>
</dbReference>
<feature type="binding site" evidence="18">
    <location>
        <position position="24"/>
    </location>
    <ligand>
        <name>UDP-N-acetyl-alpha-D-glucosamine</name>
        <dbReference type="ChEBI" id="CHEBI:57705"/>
    </ligand>
</feature>
<feature type="region of interest" description="Linker" evidence="18">
    <location>
        <begin position="232"/>
        <end position="252"/>
    </location>
</feature>
<dbReference type="GO" id="GO:0009252">
    <property type="term" value="P:peptidoglycan biosynthetic process"/>
    <property type="evidence" value="ECO:0007669"/>
    <property type="project" value="UniProtKB-UniRule"/>
</dbReference>
<feature type="binding site" evidence="18">
    <location>
        <position position="229"/>
    </location>
    <ligand>
        <name>UDP-N-acetyl-alpha-D-glucosamine</name>
        <dbReference type="ChEBI" id="CHEBI:57705"/>
    </ligand>
</feature>
<feature type="binding site" evidence="18">
    <location>
        <position position="229"/>
    </location>
    <ligand>
        <name>Mg(2+)</name>
        <dbReference type="ChEBI" id="CHEBI:18420"/>
    </ligand>
</feature>
<evidence type="ECO:0000256" key="8">
    <source>
        <dbReference type="ARBA" id="ARBA00022737"/>
    </source>
</evidence>
<dbReference type="Pfam" id="PF00132">
    <property type="entry name" value="Hexapep"/>
    <property type="match status" value="1"/>
</dbReference>
<dbReference type="InterPro" id="IPR001451">
    <property type="entry name" value="Hexapep"/>
</dbReference>
<dbReference type="AlphaFoldDB" id="A0A1U9JW93"/>
<dbReference type="CDD" id="cd03353">
    <property type="entry name" value="LbH_GlmU_C"/>
    <property type="match status" value="1"/>
</dbReference>
<keyword evidence="8 18" id="KW-0677">Repeat</keyword>
<evidence type="ECO:0000256" key="6">
    <source>
        <dbReference type="ARBA" id="ARBA00022695"/>
    </source>
</evidence>
<evidence type="ECO:0000256" key="14">
    <source>
        <dbReference type="ARBA" id="ARBA00023316"/>
    </source>
</evidence>
<evidence type="ECO:0000256" key="12">
    <source>
        <dbReference type="ARBA" id="ARBA00023268"/>
    </source>
</evidence>
<keyword evidence="21" id="KW-1185">Reference proteome</keyword>
<comment type="catalytic activity">
    <reaction evidence="16 18">
        <text>N-acetyl-alpha-D-glucosamine 1-phosphate + UTP + H(+) = UDP-N-acetyl-alpha-D-glucosamine + diphosphate</text>
        <dbReference type="Rhea" id="RHEA:13509"/>
        <dbReference type="ChEBI" id="CHEBI:15378"/>
        <dbReference type="ChEBI" id="CHEBI:33019"/>
        <dbReference type="ChEBI" id="CHEBI:46398"/>
        <dbReference type="ChEBI" id="CHEBI:57705"/>
        <dbReference type="ChEBI" id="CHEBI:57776"/>
        <dbReference type="EC" id="2.7.7.23"/>
    </reaction>
</comment>
<evidence type="ECO:0000256" key="5">
    <source>
        <dbReference type="ARBA" id="ARBA00022679"/>
    </source>
</evidence>
<keyword evidence="4 18" id="KW-0963">Cytoplasm</keyword>
<dbReference type="NCBIfam" id="NF010933">
    <property type="entry name" value="PRK14353.1"/>
    <property type="match status" value="1"/>
</dbReference>
<feature type="binding site" evidence="18">
    <location>
        <begin position="10"/>
        <end position="13"/>
    </location>
    <ligand>
        <name>UDP-N-acetyl-alpha-D-glucosamine</name>
        <dbReference type="ChEBI" id="CHEBI:57705"/>
    </ligand>
</feature>
<dbReference type="CDD" id="cd02540">
    <property type="entry name" value="GT2_GlmU_N_bac"/>
    <property type="match status" value="1"/>
</dbReference>
<keyword evidence="6 18" id="KW-0548">Nucleotidyltransferase</keyword>
<evidence type="ECO:0000256" key="17">
    <source>
        <dbReference type="ARBA" id="ARBA00049628"/>
    </source>
</evidence>
<feature type="binding site" evidence="18">
    <location>
        <begin position="82"/>
        <end position="83"/>
    </location>
    <ligand>
        <name>UDP-N-acetyl-alpha-D-glucosamine</name>
        <dbReference type="ChEBI" id="CHEBI:57705"/>
    </ligand>
</feature>
<evidence type="ECO:0000256" key="4">
    <source>
        <dbReference type="ARBA" id="ARBA00022490"/>
    </source>
</evidence>
<comment type="pathway">
    <text evidence="18">Nucleotide-sugar biosynthesis; UDP-N-acetyl-alpha-D-glucosamine biosynthesis; UDP-N-acetyl-alpha-D-glucosamine from N-acetyl-alpha-D-glucosamine 1-phosphate: step 1/1.</text>
</comment>
<feature type="region of interest" description="N-acetyltransferase" evidence="18">
    <location>
        <begin position="253"/>
        <end position="449"/>
    </location>
</feature>
<feature type="binding site" evidence="18">
    <location>
        <position position="390"/>
    </location>
    <ligand>
        <name>acetyl-CoA</name>
        <dbReference type="ChEBI" id="CHEBI:57288"/>
    </ligand>
</feature>
<evidence type="ECO:0000256" key="1">
    <source>
        <dbReference type="ARBA" id="ARBA00004496"/>
    </source>
</evidence>
<feature type="binding site" evidence="18">
    <location>
        <position position="172"/>
    </location>
    <ligand>
        <name>UDP-N-acetyl-alpha-D-glucosamine</name>
        <dbReference type="ChEBI" id="CHEBI:57705"/>
    </ligand>
</feature>
<evidence type="ECO:0000256" key="11">
    <source>
        <dbReference type="ARBA" id="ARBA00022984"/>
    </source>
</evidence>
<dbReference type="GO" id="GO:0019134">
    <property type="term" value="F:glucosamine-1-phosphate N-acetyltransferase activity"/>
    <property type="evidence" value="ECO:0007669"/>
    <property type="project" value="UniProtKB-UniRule"/>
</dbReference>
<comment type="pathway">
    <text evidence="18">Bacterial outer membrane biogenesis; LPS lipid A biosynthesis.</text>
</comment>
<evidence type="ECO:0000256" key="2">
    <source>
        <dbReference type="ARBA" id="ARBA00007707"/>
    </source>
</evidence>
<dbReference type="PANTHER" id="PTHR43584">
    <property type="entry name" value="NUCLEOTIDYL TRANSFERASE"/>
    <property type="match status" value="1"/>
</dbReference>
<keyword evidence="7 18" id="KW-0479">Metal-binding</keyword>
<comment type="cofactor">
    <cofactor evidence="18">
        <name>Mg(2+)</name>
        <dbReference type="ChEBI" id="CHEBI:18420"/>
    </cofactor>
    <text evidence="18">Binds 1 Mg(2+) ion per subunit.</text>
</comment>
<sequence length="449" mass="47436">MARSCLAIVLAAGEGTRMQSAMPKVLHKIGGLPLVGHVVRAVQTAGATRLAVVVGFGADEVAAAVRPLAAKAEIFTQTKRLGTAHAVLAARAALQKPVDDVLIVFGDTPLIEETALGAARQALAEGADIAVMGFHTDNPSGYGRLIEKGDRLVAIVEEKEATEAQKQITFCNGGLMAVRGKHLLALLDRVENKNTRGEYYLTDIVALGAKRKLEVRAVAVGIENVIGINTRLELAEAESLWQHRQRVAHLQRGVTMLAPETVYFSYDTQIAADVLIEPQVFFGCGVKIAARAVIHAFSHIEGAEIGGAAQVGPFARLRPGAQLAQSARVGNFCEVKNAAVGAGAKVNHLTYIGDASIGAHSNIGAGTITCNYDGYNKWHTEIGENAFIGSNTALVAPVRVGNGAYVASGSVITENVADDALAFGRARQVNKEGRAKELRARYAALKSRK</sequence>
<dbReference type="InterPro" id="IPR029044">
    <property type="entry name" value="Nucleotide-diphossugar_trans"/>
</dbReference>
<feature type="binding site" evidence="18">
    <location>
        <position position="107"/>
    </location>
    <ligand>
        <name>Mg(2+)</name>
        <dbReference type="ChEBI" id="CHEBI:18420"/>
    </ligand>
</feature>
<feature type="binding site" evidence="18">
    <location>
        <position position="318"/>
    </location>
    <ligand>
        <name>UDP-N-acetyl-alpha-D-glucosamine</name>
        <dbReference type="ChEBI" id="CHEBI:57705"/>
    </ligand>
</feature>
<dbReference type="Proteomes" id="UP000188912">
    <property type="component" value="Chromosome"/>
</dbReference>
<name>A0A1U9JW93_9HYPH</name>
<dbReference type="STRING" id="1902579.BHV28_14400"/>
<feature type="active site" description="Proton acceptor" evidence="18">
    <location>
        <position position="348"/>
    </location>
</feature>
<evidence type="ECO:0000256" key="16">
    <source>
        <dbReference type="ARBA" id="ARBA00048493"/>
    </source>
</evidence>
<organism evidence="20 21">
    <name type="scientific">Candidatus Tokpelaia hoelldobleri</name>
    <dbReference type="NCBI Taxonomy" id="1902579"/>
    <lineage>
        <taxon>Bacteria</taxon>
        <taxon>Pseudomonadati</taxon>
        <taxon>Pseudomonadota</taxon>
        <taxon>Alphaproteobacteria</taxon>
        <taxon>Hyphomicrobiales</taxon>
        <taxon>Candidatus Tokpelaia</taxon>
    </lineage>
</organism>